<dbReference type="PANTHER" id="PTHR24321:SF8">
    <property type="entry name" value="ESTRADIOL 17-BETA-DEHYDROGENASE 8-RELATED"/>
    <property type="match status" value="1"/>
</dbReference>
<sequence length="264" mass="26689">MIDRKGTRDMGFDGTTVVVTGAAGGIGGRYVHAFAGAGANVVATDVPAASEAGAALAEKAGAAGPGRAVFEPGDITSDDDWARVVARARAEFGAVHVLVNNAAIYQGIAAKRPLTELTTDDWDTVLRVNVRGTWQGIRAVAPAMREAGGGRVVNISSTVARMGAPGFAHYVASKAAVDGLTRAAARELGPDGITVNAVAPGLVSDEATRTLNTDDYIATAARGRALGREMVPDDLVGAVLFLASAAGGFVTGQTLVVDGGGVFT</sequence>
<dbReference type="InterPro" id="IPR002347">
    <property type="entry name" value="SDR_fam"/>
</dbReference>
<evidence type="ECO:0000313" key="5">
    <source>
        <dbReference type="EMBL" id="TQM44931.1"/>
    </source>
</evidence>
<feature type="domain" description="Ketoreductase" evidence="4">
    <location>
        <begin position="15"/>
        <end position="201"/>
    </location>
</feature>
<dbReference type="EMBL" id="VFPH01000001">
    <property type="protein sequence ID" value="TQM44931.1"/>
    <property type="molecule type" value="Genomic_DNA"/>
</dbReference>
<accession>A0A543GFT9</accession>
<dbReference type="PRINTS" id="PR00080">
    <property type="entry name" value="SDRFAMILY"/>
</dbReference>
<keyword evidence="6" id="KW-1185">Reference proteome</keyword>
<protein>
    <submittedName>
        <fullName evidence="5">NAD(P)-dependent dehydrogenase (Short-subunit alcohol dehydrogenase family)</fullName>
    </submittedName>
</protein>
<evidence type="ECO:0000313" key="6">
    <source>
        <dbReference type="Proteomes" id="UP000319818"/>
    </source>
</evidence>
<dbReference type="InterPro" id="IPR036291">
    <property type="entry name" value="NAD(P)-bd_dom_sf"/>
</dbReference>
<comment type="similarity">
    <text evidence="1">Belongs to the short-chain dehydrogenases/reductases (SDR) family.</text>
</comment>
<dbReference type="PANTHER" id="PTHR24321">
    <property type="entry name" value="DEHYDROGENASES, SHORT CHAIN"/>
    <property type="match status" value="1"/>
</dbReference>
<dbReference type="InterPro" id="IPR020904">
    <property type="entry name" value="Sc_DH/Rdtase_CS"/>
</dbReference>
<comment type="caution">
    <text evidence="5">The sequence shown here is derived from an EMBL/GenBank/DDBJ whole genome shotgun (WGS) entry which is preliminary data.</text>
</comment>
<dbReference type="GO" id="GO:0016491">
    <property type="term" value="F:oxidoreductase activity"/>
    <property type="evidence" value="ECO:0007669"/>
    <property type="project" value="UniProtKB-KW"/>
</dbReference>
<dbReference type="Pfam" id="PF13561">
    <property type="entry name" value="adh_short_C2"/>
    <property type="match status" value="1"/>
</dbReference>
<dbReference type="SUPFAM" id="SSF51735">
    <property type="entry name" value="NAD(P)-binding Rossmann-fold domains"/>
    <property type="match status" value="1"/>
</dbReference>
<evidence type="ECO:0000256" key="1">
    <source>
        <dbReference type="ARBA" id="ARBA00006484"/>
    </source>
</evidence>
<organism evidence="5 6">
    <name type="scientific">Pseudonocardia cypriaca</name>
    <dbReference type="NCBI Taxonomy" id="882449"/>
    <lineage>
        <taxon>Bacteria</taxon>
        <taxon>Bacillati</taxon>
        <taxon>Actinomycetota</taxon>
        <taxon>Actinomycetes</taxon>
        <taxon>Pseudonocardiales</taxon>
        <taxon>Pseudonocardiaceae</taxon>
        <taxon>Pseudonocardia</taxon>
    </lineage>
</organism>
<proteinExistence type="inferred from homology"/>
<keyword evidence="2" id="KW-0560">Oxidoreductase</keyword>
<name>A0A543GFT9_9PSEU</name>
<evidence type="ECO:0000259" key="4">
    <source>
        <dbReference type="SMART" id="SM00822"/>
    </source>
</evidence>
<dbReference type="PROSITE" id="PS00061">
    <property type="entry name" value="ADH_SHORT"/>
    <property type="match status" value="1"/>
</dbReference>
<reference evidence="5 6" key="1">
    <citation type="submission" date="2019-06" db="EMBL/GenBank/DDBJ databases">
        <title>Sequencing the genomes of 1000 actinobacteria strains.</title>
        <authorList>
            <person name="Klenk H.-P."/>
        </authorList>
    </citation>
    <scope>NUCLEOTIDE SEQUENCE [LARGE SCALE GENOMIC DNA]</scope>
    <source>
        <strain evidence="5 6">DSM 45511</strain>
    </source>
</reference>
<evidence type="ECO:0000256" key="2">
    <source>
        <dbReference type="ARBA" id="ARBA00023002"/>
    </source>
</evidence>
<dbReference type="Proteomes" id="UP000319818">
    <property type="component" value="Unassembled WGS sequence"/>
</dbReference>
<dbReference type="Gene3D" id="3.40.50.720">
    <property type="entry name" value="NAD(P)-binding Rossmann-like Domain"/>
    <property type="match status" value="1"/>
</dbReference>
<dbReference type="SMART" id="SM00822">
    <property type="entry name" value="PKS_KR"/>
    <property type="match status" value="1"/>
</dbReference>
<dbReference type="InterPro" id="IPR057326">
    <property type="entry name" value="KR_dom"/>
</dbReference>
<dbReference type="PRINTS" id="PR00081">
    <property type="entry name" value="GDHRDH"/>
</dbReference>
<gene>
    <name evidence="5" type="ORF">FB388_2319</name>
</gene>
<dbReference type="CDD" id="cd05233">
    <property type="entry name" value="SDR_c"/>
    <property type="match status" value="1"/>
</dbReference>
<evidence type="ECO:0000256" key="3">
    <source>
        <dbReference type="ARBA" id="ARBA00023027"/>
    </source>
</evidence>
<dbReference type="FunFam" id="3.40.50.720:FF:000084">
    <property type="entry name" value="Short-chain dehydrogenase reductase"/>
    <property type="match status" value="1"/>
</dbReference>
<dbReference type="AlphaFoldDB" id="A0A543GFT9"/>
<keyword evidence="3" id="KW-0520">NAD</keyword>